<dbReference type="AlphaFoldDB" id="A0A6L9VZT6"/>
<protein>
    <recommendedName>
        <fullName evidence="3">GerMN domain-containing protein</fullName>
    </recommendedName>
</protein>
<dbReference type="SUPFAM" id="SSF82171">
    <property type="entry name" value="DPP6 N-terminal domain-like"/>
    <property type="match status" value="1"/>
</dbReference>
<dbReference type="SMART" id="SM00909">
    <property type="entry name" value="Germane"/>
    <property type="match status" value="1"/>
</dbReference>
<dbReference type="Pfam" id="PF25976">
    <property type="entry name" value="LpqB_N"/>
    <property type="match status" value="1"/>
</dbReference>
<organism evidence="4 5">
    <name type="scientific">Blastococcus saxobsidens</name>
    <dbReference type="NCBI Taxonomy" id="138336"/>
    <lineage>
        <taxon>Bacteria</taxon>
        <taxon>Bacillati</taxon>
        <taxon>Actinomycetota</taxon>
        <taxon>Actinomycetes</taxon>
        <taxon>Geodermatophilales</taxon>
        <taxon>Geodermatophilaceae</taxon>
        <taxon>Blastococcus</taxon>
    </lineage>
</organism>
<dbReference type="Proteomes" id="UP000479241">
    <property type="component" value="Unassembled WGS sequence"/>
</dbReference>
<feature type="region of interest" description="Disordered" evidence="1">
    <location>
        <begin position="27"/>
        <end position="48"/>
    </location>
</feature>
<name>A0A6L9VZT6_9ACTN</name>
<dbReference type="InterPro" id="IPR019606">
    <property type="entry name" value="GerMN"/>
</dbReference>
<evidence type="ECO:0000259" key="3">
    <source>
        <dbReference type="SMART" id="SM00909"/>
    </source>
</evidence>
<dbReference type="Pfam" id="PF10647">
    <property type="entry name" value="Gmad1"/>
    <property type="match status" value="1"/>
</dbReference>
<dbReference type="RefSeq" id="WP_163203261.1">
    <property type="nucleotide sequence ID" value="NZ_JAAGWG010000007.1"/>
</dbReference>
<reference evidence="4 5" key="1">
    <citation type="submission" date="2019-12" db="EMBL/GenBank/DDBJ databases">
        <title>the WGS of Blastococcus saxobsidens 67B17.</title>
        <authorList>
            <person name="Jiang Z."/>
        </authorList>
    </citation>
    <scope>NUCLEOTIDE SEQUENCE [LARGE SCALE GENOMIC DNA]</scope>
    <source>
        <strain evidence="4 5">67B17</strain>
    </source>
</reference>
<feature type="signal peptide" evidence="2">
    <location>
        <begin position="1"/>
        <end position="22"/>
    </location>
</feature>
<feature type="domain" description="GerMN" evidence="3">
    <location>
        <begin position="199"/>
        <end position="288"/>
    </location>
</feature>
<dbReference type="InterPro" id="IPR018910">
    <property type="entry name" value="LpqB_C"/>
</dbReference>
<proteinExistence type="predicted"/>
<accession>A0A6L9VZT6</accession>
<evidence type="ECO:0000313" key="4">
    <source>
        <dbReference type="EMBL" id="NEK85357.1"/>
    </source>
</evidence>
<dbReference type="Gene3D" id="2.120.10.30">
    <property type="entry name" value="TolB, C-terminal domain"/>
    <property type="match status" value="1"/>
</dbReference>
<dbReference type="InterPro" id="IPR059026">
    <property type="entry name" value="LpqB_N"/>
</dbReference>
<feature type="chain" id="PRO_5039279349" description="GerMN domain-containing protein" evidence="2">
    <location>
        <begin position="23"/>
        <end position="576"/>
    </location>
</feature>
<comment type="caution">
    <text evidence="4">The sequence shown here is derived from an EMBL/GenBank/DDBJ whole genome shotgun (WGS) entry which is preliminary data.</text>
</comment>
<dbReference type="Pfam" id="PF10646">
    <property type="entry name" value="Germane"/>
    <property type="match status" value="1"/>
</dbReference>
<evidence type="ECO:0000313" key="5">
    <source>
        <dbReference type="Proteomes" id="UP000479241"/>
    </source>
</evidence>
<dbReference type="EMBL" id="JAAGWG010000007">
    <property type="protein sequence ID" value="NEK85357.1"/>
    <property type="molecule type" value="Genomic_DNA"/>
</dbReference>
<evidence type="ECO:0000256" key="2">
    <source>
        <dbReference type="SAM" id="SignalP"/>
    </source>
</evidence>
<sequence length="576" mass="60489">MSRRRTLPAVLLAAALPLVSCSTVPSSSPTNIITQAPQRPAESVGIEPLPPAPGASPEEVVRTFIDASASTVSPHPVARQHLTPLAAETWQDETGISIIRTDYATAITDSGTVAVTANLVGTVDPRGVFTMSGRDLFTREFRLEQVEGEWRLSDPPDGLIMLQPDFERLYDQIQLYFLDPTEQRVVPDPRYLIAGESQPTQAVDRLLAGPSAPLAQGVRNPIAGVRLSRAVTVEDQLATVELTGLPAEPSPELAKICAQLVWTLTQLDRPRINEVVVLVDGEPVQPADVPEQQTVEDWAAFDPDAVPIDGVGHYLEGGALRTVLRGEPTPGPAGEGAYGLSSAAVSAEEASGRLSFLVGVRPDPTGATLLAGPYDGELSPVLSGATLSAPTVAATRSEAWVVRDGTEVVRVPAGGPPQPVAAPTLAGLGRTEVLQLSPDGVRAAVVVDGPGGRRLYVGTVVRSDDGAVVLRDLREVAPSLAQVTDVAWRDSATLLVLAGDEGEDRIVPYAVGVDGWGLVQVTTSGLPSQPTSLAVAPDRQALVIAQDTMWQLAGGTWVTLVRGAEPLPGAAPFYPL</sequence>
<gene>
    <name evidence="4" type="ORF">GCU60_06215</name>
</gene>
<keyword evidence="2" id="KW-0732">Signal</keyword>
<evidence type="ECO:0000256" key="1">
    <source>
        <dbReference type="SAM" id="MobiDB-lite"/>
    </source>
</evidence>
<dbReference type="InterPro" id="IPR011042">
    <property type="entry name" value="6-blade_b-propeller_TolB-like"/>
</dbReference>